<protein>
    <submittedName>
        <fullName evidence="3">Arc family DNA-binding protein</fullName>
    </submittedName>
</protein>
<feature type="domain" description="Arc-like DNA binding" evidence="2">
    <location>
        <begin position="2"/>
        <end position="43"/>
    </location>
</feature>
<dbReference type="Proteomes" id="UP001595647">
    <property type="component" value="Unassembled WGS sequence"/>
</dbReference>
<dbReference type="InterPro" id="IPR005569">
    <property type="entry name" value="Arc_DNA-bd_dom"/>
</dbReference>
<evidence type="ECO:0000259" key="2">
    <source>
        <dbReference type="Pfam" id="PF03869"/>
    </source>
</evidence>
<evidence type="ECO:0000256" key="1">
    <source>
        <dbReference type="SAM" id="MobiDB-lite"/>
    </source>
</evidence>
<feature type="region of interest" description="Disordered" evidence="1">
    <location>
        <begin position="66"/>
        <end position="92"/>
    </location>
</feature>
<feature type="compositionally biased region" description="Basic and acidic residues" evidence="1">
    <location>
        <begin position="83"/>
        <end position="92"/>
    </location>
</feature>
<dbReference type="InterPro" id="IPR013321">
    <property type="entry name" value="Arc_rbn_hlx_hlx"/>
</dbReference>
<keyword evidence="3" id="KW-0238">DNA-binding</keyword>
<dbReference type="EMBL" id="JBHRTG010000019">
    <property type="protein sequence ID" value="MFC3165404.1"/>
    <property type="molecule type" value="Genomic_DNA"/>
</dbReference>
<organism evidence="3 4">
    <name type="scientific">Ciceribacter thiooxidans</name>
    <dbReference type="NCBI Taxonomy" id="1969821"/>
    <lineage>
        <taxon>Bacteria</taxon>
        <taxon>Pseudomonadati</taxon>
        <taxon>Pseudomonadota</taxon>
        <taxon>Alphaproteobacteria</taxon>
        <taxon>Hyphomicrobiales</taxon>
        <taxon>Rhizobiaceae</taxon>
        <taxon>Ciceribacter</taxon>
    </lineage>
</organism>
<dbReference type="SUPFAM" id="SSF47598">
    <property type="entry name" value="Ribbon-helix-helix"/>
    <property type="match status" value="1"/>
</dbReference>
<dbReference type="InterPro" id="IPR010985">
    <property type="entry name" value="Ribbon_hlx_hlx"/>
</dbReference>
<evidence type="ECO:0000313" key="4">
    <source>
        <dbReference type="Proteomes" id="UP001595647"/>
    </source>
</evidence>
<evidence type="ECO:0000313" key="3">
    <source>
        <dbReference type="EMBL" id="MFC3165404.1"/>
    </source>
</evidence>
<comment type="caution">
    <text evidence="3">The sequence shown here is derived from an EMBL/GenBank/DDBJ whole genome shotgun (WGS) entry which is preliminary data.</text>
</comment>
<dbReference type="Gene3D" id="1.10.1220.10">
    <property type="entry name" value="Met repressor-like"/>
    <property type="match status" value="1"/>
</dbReference>
<sequence length="144" mass="16272">MAKTDPHFRLRISEDLKERVMAAAKENNRSINAEINYLVEYALDTIERHDALALVPFPDEATINEELSKQDLESGSKSASRGEFARRAEAEQHEFATKTDALMRKLDELAAVLSSDRTVPAAHESDEVIMKRIAERLGYQVTKK</sequence>
<dbReference type="Pfam" id="PF03869">
    <property type="entry name" value="Arc"/>
    <property type="match status" value="1"/>
</dbReference>
<reference evidence="4" key="1">
    <citation type="journal article" date="2019" name="Int. J. Syst. Evol. Microbiol.">
        <title>The Global Catalogue of Microorganisms (GCM) 10K type strain sequencing project: providing services to taxonomists for standard genome sequencing and annotation.</title>
        <authorList>
            <consortium name="The Broad Institute Genomics Platform"/>
            <consortium name="The Broad Institute Genome Sequencing Center for Infectious Disease"/>
            <person name="Wu L."/>
            <person name="Ma J."/>
        </authorList>
    </citation>
    <scope>NUCLEOTIDE SEQUENCE [LARGE SCALE GENOMIC DNA]</scope>
    <source>
        <strain evidence="4">KCTC 52231</strain>
    </source>
</reference>
<keyword evidence="4" id="KW-1185">Reference proteome</keyword>
<accession>A0ABV7I420</accession>
<name>A0ABV7I420_9HYPH</name>
<gene>
    <name evidence="3" type="ORF">ACFOHV_19150</name>
</gene>
<proteinExistence type="predicted"/>
<dbReference type="RefSeq" id="WP_148175399.1">
    <property type="nucleotide sequence ID" value="NZ_CP059896.1"/>
</dbReference>
<dbReference type="GO" id="GO:0003677">
    <property type="term" value="F:DNA binding"/>
    <property type="evidence" value="ECO:0007669"/>
    <property type="project" value="UniProtKB-KW"/>
</dbReference>